<feature type="compositionally biased region" description="Basic and acidic residues" evidence="1">
    <location>
        <begin position="729"/>
        <end position="743"/>
    </location>
</feature>
<dbReference type="PROSITE" id="PS50994">
    <property type="entry name" value="INTEGRASE"/>
    <property type="match status" value="1"/>
</dbReference>
<feature type="region of interest" description="Disordered" evidence="1">
    <location>
        <begin position="722"/>
        <end position="780"/>
    </location>
</feature>
<dbReference type="EMBL" id="VCLB01000004">
    <property type="protein sequence ID" value="TNB48484.1"/>
    <property type="molecule type" value="Genomic_DNA"/>
</dbReference>
<dbReference type="InterPro" id="IPR036397">
    <property type="entry name" value="RNaseH_sf"/>
</dbReference>
<dbReference type="GO" id="GO:0015074">
    <property type="term" value="P:DNA integration"/>
    <property type="evidence" value="ECO:0007669"/>
    <property type="project" value="InterPro"/>
</dbReference>
<gene>
    <name evidence="3" type="ORF">FF124_09180</name>
</gene>
<dbReference type="Proteomes" id="UP000307874">
    <property type="component" value="Unassembled WGS sequence"/>
</dbReference>
<dbReference type="RefSeq" id="WP_138748183.1">
    <property type="nucleotide sequence ID" value="NZ_VCLB01000004.1"/>
</dbReference>
<dbReference type="Gene3D" id="3.30.420.10">
    <property type="entry name" value="Ribonuclease H-like superfamily/Ribonuclease H"/>
    <property type="match status" value="1"/>
</dbReference>
<comment type="caution">
    <text evidence="3">The sequence shown here is derived from an EMBL/GenBank/DDBJ whole genome shotgun (WGS) entry which is preliminary data.</text>
</comment>
<reference evidence="3 4" key="2">
    <citation type="submission" date="2019-06" db="EMBL/GenBank/DDBJ databases">
        <title>Martelella lutilitoris sp. nov., isolated from a tidal mudflat.</title>
        <authorList>
            <person name="Kim Y.-J."/>
        </authorList>
    </citation>
    <scope>NUCLEOTIDE SEQUENCE [LARGE SCALE GENOMIC DNA]</scope>
    <source>
        <strain evidence="3 4">GH2-6</strain>
    </source>
</reference>
<proteinExistence type="predicted"/>
<keyword evidence="4" id="KW-1185">Reference proteome</keyword>
<name>A0A5C4JTF4_9HYPH</name>
<reference evidence="3 4" key="1">
    <citation type="submission" date="2019-05" db="EMBL/GenBank/DDBJ databases">
        <authorList>
            <person name="Lee S.D."/>
        </authorList>
    </citation>
    <scope>NUCLEOTIDE SEQUENCE [LARGE SCALE GENOMIC DNA]</scope>
    <source>
        <strain evidence="3 4">GH2-6</strain>
    </source>
</reference>
<dbReference type="InterPro" id="IPR012337">
    <property type="entry name" value="RNaseH-like_sf"/>
</dbReference>
<dbReference type="OrthoDB" id="5287589at2"/>
<protein>
    <submittedName>
        <fullName evidence="3">Transposase family protein</fullName>
    </submittedName>
</protein>
<feature type="domain" description="Integrase catalytic" evidence="2">
    <location>
        <begin position="313"/>
        <end position="519"/>
    </location>
</feature>
<dbReference type="InterPro" id="IPR001584">
    <property type="entry name" value="Integrase_cat-core"/>
</dbReference>
<sequence length="780" mass="87584">MTLTPQYTMPAGTEISVHKRTFQVKARSNGGYSAVDIESGEERLIPFSTFVAALKAPGTRLVPGAHPSSADVRARLEGFETVESLSPRQRKVAQYHHALCKGMEHLRESLQKKYGKPRLELSIRMLEKLEYRWQIMEVAQLYFDENIRLQAQRGGCAAHWIMYNGRTLQKYLKIYQNLPPDVDPLAALVCREDRKGNREPRLTYEICELMTQAWEEGGLDLKKTSLANVRDRLETLILEKNTLRLSNELPPLVTPAAATVKAHCEMLVSPTAYEVATMGERHARNKRGRGSTDIRALMIGEYVEIDECKISLVTTAKKIGLWATLSSDRRAVLRETDEEIKKRWQLLCAIDVASRMPLAWVIAENQGSDATMALLRMATRDKKKEAQRYGCTGEPMPAIGLGNVKSDNGTGLRNQEVIKSLVGVGATSTIARTYASTDKPYVERMFGTLESTVLKTVPGYTGRKAGELPGYDATSYGVLNVEQLYGILTRYFIDEYPSTRHYGAGMWGRQPIEVFHQINRERGCFAPIDPNRRRIQLGWEEKVKPQDEGVRTFSGIWFNSDELQRLRDEHRIHGKVSVFVDPDDMNTATVVLPKIRTVVEVYLQITAFADLTLVQILDVMAEWRKESEQAIEVHEDRIMQVRRARHDLMQTIAVEKKLPRSYVTMEEAEAKAKAVIAGAKIIPSTSRDRLDLGVAPDAITDISTGNSANTYKIEGAGQVVDETAIPDVSTEKTKASASDHVDTTEEAQVPASEPETQRKKRSEKRNGGLLGRPNQIKDLE</sequence>
<evidence type="ECO:0000313" key="4">
    <source>
        <dbReference type="Proteomes" id="UP000307874"/>
    </source>
</evidence>
<organism evidence="3 4">
    <name type="scientific">Martelella lutilitoris</name>
    <dbReference type="NCBI Taxonomy" id="2583532"/>
    <lineage>
        <taxon>Bacteria</taxon>
        <taxon>Pseudomonadati</taxon>
        <taxon>Pseudomonadota</taxon>
        <taxon>Alphaproteobacteria</taxon>
        <taxon>Hyphomicrobiales</taxon>
        <taxon>Aurantimonadaceae</taxon>
        <taxon>Martelella</taxon>
    </lineage>
</organism>
<evidence type="ECO:0000313" key="3">
    <source>
        <dbReference type="EMBL" id="TNB48484.1"/>
    </source>
</evidence>
<dbReference type="SUPFAM" id="SSF53098">
    <property type="entry name" value="Ribonuclease H-like"/>
    <property type="match status" value="1"/>
</dbReference>
<evidence type="ECO:0000256" key="1">
    <source>
        <dbReference type="SAM" id="MobiDB-lite"/>
    </source>
</evidence>
<dbReference type="GO" id="GO:0003676">
    <property type="term" value="F:nucleic acid binding"/>
    <property type="evidence" value="ECO:0007669"/>
    <property type="project" value="InterPro"/>
</dbReference>
<evidence type="ECO:0000259" key="2">
    <source>
        <dbReference type="PROSITE" id="PS50994"/>
    </source>
</evidence>
<accession>A0A5C4JTF4</accession>
<dbReference type="AlphaFoldDB" id="A0A5C4JTF4"/>